<keyword evidence="9 14" id="KW-0863">Zinc-finger</keyword>
<feature type="region of interest" description="Disordered" evidence="15">
    <location>
        <begin position="324"/>
        <end position="354"/>
    </location>
</feature>
<dbReference type="Gene3D" id="3.30.1110.10">
    <property type="match status" value="1"/>
</dbReference>
<dbReference type="EMBL" id="VSWD01000010">
    <property type="protein sequence ID" value="KAK3090044.1"/>
    <property type="molecule type" value="Genomic_DNA"/>
</dbReference>
<dbReference type="EC" id="2.7.1.20" evidence="4"/>
<dbReference type="GO" id="GO:0008270">
    <property type="term" value="F:zinc ion binding"/>
    <property type="evidence" value="ECO:0007669"/>
    <property type="project" value="UniProtKB-KW"/>
</dbReference>
<feature type="compositionally biased region" description="Basic and acidic residues" evidence="15">
    <location>
        <begin position="162"/>
        <end position="172"/>
    </location>
</feature>
<evidence type="ECO:0000256" key="3">
    <source>
        <dbReference type="ARBA" id="ARBA00010688"/>
    </source>
</evidence>
<dbReference type="PROSITE" id="PS50053">
    <property type="entry name" value="UBIQUITIN_2"/>
    <property type="match status" value="1"/>
</dbReference>
<dbReference type="InterPro" id="IPR053061">
    <property type="entry name" value="AN1-type_zinc_finger"/>
</dbReference>
<evidence type="ECO:0000256" key="5">
    <source>
        <dbReference type="ARBA" id="ARBA00022679"/>
    </source>
</evidence>
<evidence type="ECO:0000256" key="7">
    <source>
        <dbReference type="ARBA" id="ARBA00022726"/>
    </source>
</evidence>
<dbReference type="PANTHER" id="PTHR46728">
    <property type="entry name" value="AN1-TYPE ZINC FINGER PROTEIN 4"/>
    <property type="match status" value="1"/>
</dbReference>
<dbReference type="Pfam" id="PF00294">
    <property type="entry name" value="PfkB"/>
    <property type="match status" value="1"/>
</dbReference>
<dbReference type="Pfam" id="PF01428">
    <property type="entry name" value="zf-AN1"/>
    <property type="match status" value="1"/>
</dbReference>
<evidence type="ECO:0000256" key="4">
    <source>
        <dbReference type="ARBA" id="ARBA00012119"/>
    </source>
</evidence>
<dbReference type="InterPro" id="IPR000626">
    <property type="entry name" value="Ubiquitin-like_dom"/>
</dbReference>
<dbReference type="GO" id="GO:0004001">
    <property type="term" value="F:adenosine kinase activity"/>
    <property type="evidence" value="ECO:0007669"/>
    <property type="project" value="UniProtKB-EC"/>
</dbReference>
<dbReference type="Pfam" id="PF00240">
    <property type="entry name" value="ubiquitin"/>
    <property type="match status" value="1"/>
</dbReference>
<dbReference type="SUPFAM" id="SSF53613">
    <property type="entry name" value="Ribokinase-like"/>
    <property type="match status" value="1"/>
</dbReference>
<evidence type="ECO:0000256" key="13">
    <source>
        <dbReference type="PIRSR" id="PIRSR601805-1"/>
    </source>
</evidence>
<feature type="region of interest" description="Disordered" evidence="15">
    <location>
        <begin position="378"/>
        <end position="446"/>
    </location>
</feature>
<evidence type="ECO:0000256" key="9">
    <source>
        <dbReference type="ARBA" id="ARBA00022771"/>
    </source>
</evidence>
<dbReference type="Gene3D" id="4.10.1110.10">
    <property type="entry name" value="AN1-like Zinc finger"/>
    <property type="match status" value="1"/>
</dbReference>
<feature type="active site" description="Proton acceptor" evidence="13">
    <location>
        <position position="944"/>
    </location>
</feature>
<dbReference type="InterPro" id="IPR002173">
    <property type="entry name" value="Carboh/pur_kinase_PfkB_CS"/>
</dbReference>
<dbReference type="Gene3D" id="3.40.1190.20">
    <property type="match status" value="1"/>
</dbReference>
<dbReference type="InterPro" id="IPR001805">
    <property type="entry name" value="Adenokinase"/>
</dbReference>
<organism evidence="18 19">
    <name type="scientific">Pinctada imbricata</name>
    <name type="common">Atlantic pearl-oyster</name>
    <name type="synonym">Pinctada martensii</name>
    <dbReference type="NCBI Taxonomy" id="66713"/>
    <lineage>
        <taxon>Eukaryota</taxon>
        <taxon>Metazoa</taxon>
        <taxon>Spiralia</taxon>
        <taxon>Lophotrochozoa</taxon>
        <taxon>Mollusca</taxon>
        <taxon>Bivalvia</taxon>
        <taxon>Autobranchia</taxon>
        <taxon>Pteriomorphia</taxon>
        <taxon>Pterioida</taxon>
        <taxon>Pterioidea</taxon>
        <taxon>Pteriidae</taxon>
        <taxon>Pinctada</taxon>
    </lineage>
</organism>
<evidence type="ECO:0000256" key="11">
    <source>
        <dbReference type="ARBA" id="ARBA00022833"/>
    </source>
</evidence>
<dbReference type="InterPro" id="IPR035896">
    <property type="entry name" value="AN1-like_Znf"/>
</dbReference>
<dbReference type="PANTHER" id="PTHR46728:SF1">
    <property type="entry name" value="AN1-TYPE ZINC FINGER PROTEIN 4"/>
    <property type="match status" value="1"/>
</dbReference>
<keyword evidence="19" id="KW-1185">Reference proteome</keyword>
<sequence>MELYIETLTGTFFELRVSPFETIMSVKAKIQRLEGIPIAQQHLIWQSMELEDDYCLHDYSIHDGATLKLVLAMRGGPINTRRIPMEDPTLREMAEYVEANRDEIWEKVPGNRQVTLLVFREGDQLNFFRVVDRGDGTLTPLSESLSGASMYNFNDEEEEEEAPPKEKVEENEQLKEKMKLLRGKMEQLHISKKPKRKIPHPPSSEHSSSSHTTRRRQLPGSGRTIGHHLNRNFCLPPVGGHRSSFSREDRSTITELKEDLSVNVGGSGFQQDLSATAVEHNNSHSAKSSISRGRQIDSLGTSELSASRLGHVLSSVKEDTVTRKESEVEVGRRSSELRSAQRERDKLKSAEGSLTPEEIAAKTLKDIQKLASLHETMAAKRKDTSSVDLKETLRPPTSSKNKQKLKNNEVTIDNLKEVLSHPTTSSRDISIDNLPDTYGRPTTSSRYKGLERRKEFTLESLSTSEAKAMSGILRQASLEKIGSSRIGNFSPSKSRLGNYTLGNGSQDGRIITPEGRLMSARLQRVASSREGRLLSPSHRLPPVKSKKKASKRCFVCGKKTGLATSYICRCGNNFCASHRYAESHDCTFDYKTEGRKLLEQSNPVSRELITGMKAGLCMAVDGDFVVGEGVLLGYGNPLLDISAPATQEFLDKCELQLKPDYYLYRYELQQDNAILAEDKHKPMYKDMVDTFKDKVEYVPGGATMNAIRVCQWLCKVPNATSFFGCISRDDFGDKLENKAKEDGVNVKFQITNKETTGTCAVLITDDKRSLCANLAAANCFTEEHLDVPENWELVEKAEFYYIAASSLLFHFLYGFPLTVSPPSIMRIAKHAHQKGKKFSTNLSAPFLCQFFKEPMLKCLPYVDVLFGNETEAETFAKENNFNTSDIKEIALKLAALPKENDSPRTVVITQGDKPTVVAYNGETKEYPVIPISQEDLLDTNGAGDAFVGGFLSQWIQDKPIETCIKCGNYAAHTIIQRSGCTFPEKPNFQ</sequence>
<keyword evidence="6" id="KW-0479">Metal-binding</keyword>
<accession>A0AA88XQV0</accession>
<comment type="caution">
    <text evidence="18">The sequence shown here is derived from an EMBL/GenBank/DDBJ whole genome shotgun (WGS) entry which is preliminary data.</text>
</comment>
<feature type="domain" description="Ubiquitin-like" evidence="16">
    <location>
        <begin position="1"/>
        <end position="76"/>
    </location>
</feature>
<evidence type="ECO:0000256" key="10">
    <source>
        <dbReference type="ARBA" id="ARBA00022777"/>
    </source>
</evidence>
<dbReference type="SMART" id="SM00154">
    <property type="entry name" value="ZnF_AN1"/>
    <property type="match status" value="1"/>
</dbReference>
<feature type="compositionally biased region" description="Polar residues" evidence="15">
    <location>
        <begin position="139"/>
        <end position="152"/>
    </location>
</feature>
<evidence type="ECO:0000259" key="16">
    <source>
        <dbReference type="PROSITE" id="PS50053"/>
    </source>
</evidence>
<keyword evidence="8" id="KW-0547">Nucleotide-binding</keyword>
<dbReference type="GO" id="GO:0005524">
    <property type="term" value="F:ATP binding"/>
    <property type="evidence" value="ECO:0007669"/>
    <property type="project" value="UniProtKB-KW"/>
</dbReference>
<dbReference type="GO" id="GO:0006166">
    <property type="term" value="P:purine ribonucleoside salvage"/>
    <property type="evidence" value="ECO:0007669"/>
    <property type="project" value="UniProtKB-KW"/>
</dbReference>
<dbReference type="InterPro" id="IPR011611">
    <property type="entry name" value="PfkB_dom"/>
</dbReference>
<evidence type="ECO:0000256" key="8">
    <source>
        <dbReference type="ARBA" id="ARBA00022741"/>
    </source>
</evidence>
<keyword evidence="5" id="KW-0808">Transferase</keyword>
<keyword evidence="10" id="KW-0418">Kinase</keyword>
<gene>
    <name evidence="18" type="ORF">FSP39_008778</name>
</gene>
<name>A0AA88XQV0_PINIB</name>
<reference evidence="18" key="1">
    <citation type="submission" date="2019-08" db="EMBL/GenBank/DDBJ databases">
        <title>The improved chromosome-level genome for the pearl oyster Pinctada fucata martensii using PacBio sequencing and Hi-C.</title>
        <authorList>
            <person name="Zheng Z."/>
        </authorList>
    </citation>
    <scope>NUCLEOTIDE SEQUENCE</scope>
    <source>
        <strain evidence="18">ZZ-2019</strain>
        <tissue evidence="18">Adductor muscle</tissue>
    </source>
</reference>
<proteinExistence type="inferred from homology"/>
<feature type="region of interest" description="Disordered" evidence="15">
    <location>
        <begin position="190"/>
        <end position="250"/>
    </location>
</feature>
<dbReference type="AlphaFoldDB" id="A0AA88XQV0"/>
<evidence type="ECO:0000313" key="18">
    <source>
        <dbReference type="EMBL" id="KAK3090044.1"/>
    </source>
</evidence>
<dbReference type="Proteomes" id="UP001186944">
    <property type="component" value="Unassembled WGS sequence"/>
</dbReference>
<dbReference type="CDD" id="cd01168">
    <property type="entry name" value="adenosine_kinase"/>
    <property type="match status" value="1"/>
</dbReference>
<dbReference type="SUPFAM" id="SSF54236">
    <property type="entry name" value="Ubiquitin-like"/>
    <property type="match status" value="1"/>
</dbReference>
<feature type="domain" description="AN1-type" evidence="17">
    <location>
        <begin position="547"/>
        <end position="594"/>
    </location>
</feature>
<feature type="region of interest" description="Disordered" evidence="15">
    <location>
        <begin position="138"/>
        <end position="172"/>
    </location>
</feature>
<evidence type="ECO:0000256" key="14">
    <source>
        <dbReference type="PROSITE-ProRule" id="PRU00449"/>
    </source>
</evidence>
<comment type="pathway">
    <text evidence="2">Purine metabolism; AMP biosynthesis via salvage pathway; AMP from adenosine: step 1/1.</text>
</comment>
<evidence type="ECO:0000256" key="1">
    <source>
        <dbReference type="ARBA" id="ARBA00001946"/>
    </source>
</evidence>
<dbReference type="InterPro" id="IPR029056">
    <property type="entry name" value="Ribokinase-like"/>
</dbReference>
<evidence type="ECO:0000256" key="6">
    <source>
        <dbReference type="ARBA" id="ARBA00022723"/>
    </source>
</evidence>
<dbReference type="InterPro" id="IPR029071">
    <property type="entry name" value="Ubiquitin-like_domsf"/>
</dbReference>
<comment type="similarity">
    <text evidence="3">Belongs to the carbohydrate kinase PfkB family.</text>
</comment>
<evidence type="ECO:0000313" key="19">
    <source>
        <dbReference type="Proteomes" id="UP001186944"/>
    </source>
</evidence>
<dbReference type="CDD" id="cd01802">
    <property type="entry name" value="Ubl_ZFAND4"/>
    <property type="match status" value="1"/>
</dbReference>
<dbReference type="InterPro" id="IPR000058">
    <property type="entry name" value="Znf_AN1"/>
</dbReference>
<dbReference type="PRINTS" id="PR00989">
    <property type="entry name" value="ADENOKINASE"/>
</dbReference>
<evidence type="ECO:0000256" key="12">
    <source>
        <dbReference type="ARBA" id="ARBA00022840"/>
    </source>
</evidence>
<keyword evidence="12" id="KW-0067">ATP-binding</keyword>
<keyword evidence="11" id="KW-0862">Zinc</keyword>
<keyword evidence="7" id="KW-0660">Purine salvage</keyword>
<dbReference type="PROSITE" id="PS51039">
    <property type="entry name" value="ZF_AN1"/>
    <property type="match status" value="1"/>
</dbReference>
<feature type="compositionally biased region" description="Basic and acidic residues" evidence="15">
    <location>
        <begin position="378"/>
        <end position="393"/>
    </location>
</feature>
<dbReference type="FunFam" id="3.40.1190.20:FF:000006">
    <property type="entry name" value="Adenosine kinase 2"/>
    <property type="match status" value="1"/>
</dbReference>
<comment type="cofactor">
    <cofactor evidence="1">
        <name>Mg(2+)</name>
        <dbReference type="ChEBI" id="CHEBI:18420"/>
    </cofactor>
</comment>
<dbReference type="PROSITE" id="PS00584">
    <property type="entry name" value="PFKB_KINASES_2"/>
    <property type="match status" value="1"/>
</dbReference>
<evidence type="ECO:0000256" key="15">
    <source>
        <dbReference type="SAM" id="MobiDB-lite"/>
    </source>
</evidence>
<feature type="compositionally biased region" description="Basic and acidic residues" evidence="15">
    <location>
        <begin position="324"/>
        <end position="349"/>
    </location>
</feature>
<evidence type="ECO:0000256" key="2">
    <source>
        <dbReference type="ARBA" id="ARBA00004801"/>
    </source>
</evidence>
<dbReference type="SUPFAM" id="SSF118310">
    <property type="entry name" value="AN1-like Zinc finger"/>
    <property type="match status" value="1"/>
</dbReference>
<evidence type="ECO:0000259" key="17">
    <source>
        <dbReference type="PROSITE" id="PS51039"/>
    </source>
</evidence>
<feature type="compositionally biased region" description="Basic residues" evidence="15">
    <location>
        <begin position="190"/>
        <end position="199"/>
    </location>
</feature>
<dbReference type="Gene3D" id="3.10.20.90">
    <property type="entry name" value="Phosphatidylinositol 3-kinase Catalytic Subunit, Chain A, domain 1"/>
    <property type="match status" value="1"/>
</dbReference>
<dbReference type="SMART" id="SM00213">
    <property type="entry name" value="UBQ"/>
    <property type="match status" value="1"/>
</dbReference>
<protein>
    <recommendedName>
        <fullName evidence="4">adenosine kinase</fullName>
        <ecNumber evidence="4">2.7.1.20</ecNumber>
    </recommendedName>
</protein>